<evidence type="ECO:0000313" key="10">
    <source>
        <dbReference type="Proteomes" id="UP000265515"/>
    </source>
</evidence>
<keyword evidence="4" id="KW-0479">Metal-binding</keyword>
<feature type="domain" description="Protein kinase" evidence="7">
    <location>
        <begin position="1070"/>
        <end position="1320"/>
    </location>
</feature>
<dbReference type="Gene3D" id="1.10.510.10">
    <property type="entry name" value="Transferase(Phosphotransferase) domain 1"/>
    <property type="match status" value="1"/>
</dbReference>
<feature type="compositionally biased region" description="Polar residues" evidence="6">
    <location>
        <begin position="672"/>
        <end position="681"/>
    </location>
</feature>
<dbReference type="InterPro" id="IPR001245">
    <property type="entry name" value="Ser-Thr/Tyr_kinase_cat_dom"/>
</dbReference>
<organism evidence="9 10">
    <name type="scientific">Chara braunii</name>
    <name type="common">Braun's stonewort</name>
    <dbReference type="NCBI Taxonomy" id="69332"/>
    <lineage>
        <taxon>Eukaryota</taxon>
        <taxon>Viridiplantae</taxon>
        <taxon>Streptophyta</taxon>
        <taxon>Charophyceae</taxon>
        <taxon>Charales</taxon>
        <taxon>Characeae</taxon>
        <taxon>Chara</taxon>
    </lineage>
</organism>
<feature type="compositionally biased region" description="Low complexity" evidence="6">
    <location>
        <begin position="967"/>
        <end position="979"/>
    </location>
</feature>
<dbReference type="InterPro" id="IPR036875">
    <property type="entry name" value="Znf_CCHC_sf"/>
</dbReference>
<feature type="compositionally biased region" description="Pro residues" evidence="6">
    <location>
        <begin position="999"/>
        <end position="1017"/>
    </location>
</feature>
<evidence type="ECO:0008006" key="11">
    <source>
        <dbReference type="Google" id="ProtNLM"/>
    </source>
</evidence>
<protein>
    <recommendedName>
        <fullName evidence="11">CCHC-type domain-containing protein</fullName>
    </recommendedName>
</protein>
<keyword evidence="10" id="KW-1185">Reference proteome</keyword>
<feature type="compositionally biased region" description="Polar residues" evidence="6">
    <location>
        <begin position="706"/>
        <end position="716"/>
    </location>
</feature>
<keyword evidence="1" id="KW-0808">Transferase</keyword>
<evidence type="ECO:0000256" key="2">
    <source>
        <dbReference type="ARBA" id="ARBA00022741"/>
    </source>
</evidence>
<comment type="caution">
    <text evidence="9">The sequence shown here is derived from an EMBL/GenBank/DDBJ whole genome shotgun (WGS) entry which is preliminary data.</text>
</comment>
<dbReference type="InterPro" id="IPR000719">
    <property type="entry name" value="Prot_kinase_dom"/>
</dbReference>
<evidence type="ECO:0000256" key="5">
    <source>
        <dbReference type="PROSITE-ProRule" id="PRU10141"/>
    </source>
</evidence>
<feature type="compositionally biased region" description="Pro residues" evidence="6">
    <location>
        <begin position="1026"/>
        <end position="1035"/>
    </location>
</feature>
<feature type="region of interest" description="Disordered" evidence="6">
    <location>
        <begin position="1"/>
        <end position="62"/>
    </location>
</feature>
<dbReference type="PROSITE" id="PS50158">
    <property type="entry name" value="ZF_CCHC"/>
    <property type="match status" value="1"/>
</dbReference>
<dbReference type="STRING" id="69332.A0A388JNR4"/>
<feature type="domain" description="CCHC-type" evidence="8">
    <location>
        <begin position="58"/>
        <end position="72"/>
    </location>
</feature>
<dbReference type="Gramene" id="GBG59415">
    <property type="protein sequence ID" value="GBG59415"/>
    <property type="gene ID" value="CBR_g38441"/>
</dbReference>
<evidence type="ECO:0000256" key="3">
    <source>
        <dbReference type="ARBA" id="ARBA00022840"/>
    </source>
</evidence>
<feature type="region of interest" description="Disordered" evidence="6">
    <location>
        <begin position="850"/>
        <end position="929"/>
    </location>
</feature>
<feature type="compositionally biased region" description="Polar residues" evidence="6">
    <location>
        <begin position="980"/>
        <end position="991"/>
    </location>
</feature>
<feature type="compositionally biased region" description="Basic and acidic residues" evidence="6">
    <location>
        <begin position="19"/>
        <end position="52"/>
    </location>
</feature>
<dbReference type="PROSITE" id="PS50011">
    <property type="entry name" value="PROTEIN_KINASE_DOM"/>
    <property type="match status" value="1"/>
</dbReference>
<sequence length="1320" mass="144619">MANEDRRGDQDGNRSGVGNRDRDRDRDRYRDQDQERGRELSSDRDRDRERGQRRGPPRCFRCNRVGHYANQCSWFDAPTTSSDSQRVRSSSQRRGHQGRSDSSGESRRAPEMENLERNVASLQEYIQLERAKKEEKEAKKKAKVLAKQREEEERLERERSIAKRIEKEKRAEVKQMELAKSVDIQLSLKIGELRDEIRQELCRVIKGKSKAKASTSSDEDSGSDSDDGGCFEFIFLRRWKPAGGPYKGILVSILRNPKQLDYIWTWKLNNLLKLYNVVKDFSRNSTRCYLRHLLGRVFHDKHGIHVNSDLVIRIGFDDRIKLSEVRKVVNDGLMECQLPLCFAKRACRKVRTVWTKNPTVGDILHNQRTYASKSALACSCSGLSAPKEDGHVRFRLSTVEGLHLLMYNANNIPVDRKESRIMKLLEEIKAGFSEWKNCGSVPTLCVEDLSSCLVKGEDIPVGSLPRSVVDGCKKRRDGLVMTPLDRNTAETLVLCPQVYYEAMMNTFVRNSGYVVVDQPEYQVLMTVWEEALLLDLRYFVKWDKSGSMGSSYVLPKHKDLDRYRPICPTFKEPMVRTGPPRKPPWIPDAHPPPPSNGFNDGRFNGPDTGFSVATAHPMPTGSVPFSGPGPGAGTVPLHPMQGTRMPPRPPFHGDSFSGGQSVGSGGLSDSSRQPNVEQTVNHFAPTPTPPFSHELTPQYAYGGRSGPNSRTSSQPDTAFTDETVVHAINPGTPMQKPPLAPPWLARSNPTTPDTGFSMMPPTDETIIHPNWEPGKGTTAKLEPGRPRGSVHPVNQPRDGRPTGSIGSQSGFLGAAGNLPVPNPLTDETIIHEGPPPVVSARTLFPMPVESSRSYGGAGGAPRWVVHPRAPSPMSSRSEGAARVPEPSDRARQDQQGEEKDGNFLTHGSEHSVSSRPTDSLPADSKPLQYPLQYEPTTNEVPTWILGAPIERPSTLSSDNVADKVIGDDSSVGSVHSSGVQTYGNGRTSTVGSVVAAADPPHPSTPPSPPPPPPPALPPASGSPSTSPRPCPPLPPVLFQSDIDAPGAVWADQKWPRKLRYDEVCAITTDFSPQSIIGSGGFGKVFKGTLPSGKLVAVKRMEQGKQGKHEFQNEMELLQRVSHPNLVAILGWCNDKEERLLVYDYMPNGSLHSLLHGNRIDAATLSWRLRIRMLLDIARGLSYGLARANAHPLIFVPDFFFPAFAFIEVAVALVVDSDCPPLTSFRLSEEGAAPSGKAVEDVAVVDDLAADALLAADAVTAADEAADDDVAANGLVANRLVANELAADDVAADDVAANGLAANGTGRGISKISCWLLTAIR</sequence>
<dbReference type="GO" id="GO:0003676">
    <property type="term" value="F:nucleic acid binding"/>
    <property type="evidence" value="ECO:0007669"/>
    <property type="project" value="InterPro"/>
</dbReference>
<feature type="region of interest" description="Disordered" evidence="6">
    <location>
        <begin position="74"/>
        <end position="115"/>
    </location>
</feature>
<dbReference type="InterPro" id="IPR011009">
    <property type="entry name" value="Kinase-like_dom_sf"/>
</dbReference>
<dbReference type="GO" id="GO:0005524">
    <property type="term" value="F:ATP binding"/>
    <property type="evidence" value="ECO:0007669"/>
    <property type="project" value="UniProtKB-UniRule"/>
</dbReference>
<dbReference type="PANTHER" id="PTHR48006:SF86">
    <property type="entry name" value="PROTEIN KINASE DOMAIN-CONTAINING PROTEIN"/>
    <property type="match status" value="1"/>
</dbReference>
<feature type="compositionally biased region" description="Basic and acidic residues" evidence="6">
    <location>
        <begin position="885"/>
        <end position="901"/>
    </location>
</feature>
<feature type="region of interest" description="Disordered" evidence="6">
    <location>
        <begin position="769"/>
        <end position="836"/>
    </location>
</feature>
<dbReference type="PANTHER" id="PTHR48006">
    <property type="entry name" value="LEUCINE-RICH REPEAT-CONTAINING PROTEIN DDB_G0281931-RELATED"/>
    <property type="match status" value="1"/>
</dbReference>
<dbReference type="InterPro" id="IPR001878">
    <property type="entry name" value="Znf_CCHC"/>
</dbReference>
<dbReference type="SUPFAM" id="SSF57756">
    <property type="entry name" value="Retrovirus zinc finger-like domains"/>
    <property type="match status" value="1"/>
</dbReference>
<feature type="compositionally biased region" description="Basic and acidic residues" evidence="6">
    <location>
        <begin position="98"/>
        <end position="115"/>
    </location>
</feature>
<feature type="compositionally biased region" description="Basic and acidic residues" evidence="6">
    <location>
        <begin position="1"/>
        <end position="12"/>
    </location>
</feature>
<dbReference type="InterPro" id="IPR051824">
    <property type="entry name" value="LRR_Rcpt-Like_S/T_Kinase"/>
</dbReference>
<dbReference type="Pfam" id="PF07714">
    <property type="entry name" value="PK_Tyr_Ser-Thr"/>
    <property type="match status" value="1"/>
</dbReference>
<dbReference type="FunFam" id="3.30.200.20:FF:000178">
    <property type="entry name" value="serine/threonine-protein kinase PBS1-like"/>
    <property type="match status" value="1"/>
</dbReference>
<evidence type="ECO:0000256" key="1">
    <source>
        <dbReference type="ARBA" id="ARBA00022679"/>
    </source>
</evidence>
<dbReference type="EMBL" id="BFEA01000004">
    <property type="protein sequence ID" value="GBG59415.1"/>
    <property type="molecule type" value="Genomic_DNA"/>
</dbReference>
<keyword evidence="2 5" id="KW-0547">Nucleotide-binding</keyword>
<dbReference type="GO" id="GO:0008270">
    <property type="term" value="F:zinc ion binding"/>
    <property type="evidence" value="ECO:0007669"/>
    <property type="project" value="UniProtKB-KW"/>
</dbReference>
<feature type="region of interest" description="Disordered" evidence="6">
    <location>
        <begin position="966"/>
        <end position="1037"/>
    </location>
</feature>
<reference evidence="9 10" key="1">
    <citation type="journal article" date="2018" name="Cell">
        <title>The Chara Genome: Secondary Complexity and Implications for Plant Terrestrialization.</title>
        <authorList>
            <person name="Nishiyama T."/>
            <person name="Sakayama H."/>
            <person name="Vries J.D."/>
            <person name="Buschmann H."/>
            <person name="Saint-Marcoux D."/>
            <person name="Ullrich K.K."/>
            <person name="Haas F.B."/>
            <person name="Vanderstraeten L."/>
            <person name="Becker D."/>
            <person name="Lang D."/>
            <person name="Vosolsobe S."/>
            <person name="Rombauts S."/>
            <person name="Wilhelmsson P.K.I."/>
            <person name="Janitza P."/>
            <person name="Kern R."/>
            <person name="Heyl A."/>
            <person name="Rumpler F."/>
            <person name="Villalobos L.I.A.C."/>
            <person name="Clay J.M."/>
            <person name="Skokan R."/>
            <person name="Toyoda A."/>
            <person name="Suzuki Y."/>
            <person name="Kagoshima H."/>
            <person name="Schijlen E."/>
            <person name="Tajeshwar N."/>
            <person name="Catarino B."/>
            <person name="Hetherington A.J."/>
            <person name="Saltykova A."/>
            <person name="Bonnot C."/>
            <person name="Breuninger H."/>
            <person name="Symeonidi A."/>
            <person name="Radhakrishnan G.V."/>
            <person name="Van Nieuwerburgh F."/>
            <person name="Deforce D."/>
            <person name="Chang C."/>
            <person name="Karol K.G."/>
            <person name="Hedrich R."/>
            <person name="Ulvskov P."/>
            <person name="Glockner G."/>
            <person name="Delwiche C.F."/>
            <person name="Petrasek J."/>
            <person name="Van de Peer Y."/>
            <person name="Friml J."/>
            <person name="Beilby M."/>
            <person name="Dolan L."/>
            <person name="Kohara Y."/>
            <person name="Sugano S."/>
            <person name="Fujiyama A."/>
            <person name="Delaux P.-M."/>
            <person name="Quint M."/>
            <person name="TheiBen G."/>
            <person name="Hagemann M."/>
            <person name="Harholt J."/>
            <person name="Dunand C."/>
            <person name="Zachgo S."/>
            <person name="Langdale J."/>
            <person name="Maumus F."/>
            <person name="Straeten D.V.D."/>
            <person name="Gould S.B."/>
            <person name="Rensing S.A."/>
        </authorList>
    </citation>
    <scope>NUCLEOTIDE SEQUENCE [LARGE SCALE GENOMIC DNA]</scope>
    <source>
        <strain evidence="9 10">S276</strain>
    </source>
</reference>
<evidence type="ECO:0000256" key="6">
    <source>
        <dbReference type="SAM" id="MobiDB-lite"/>
    </source>
</evidence>
<dbReference type="InterPro" id="IPR017441">
    <property type="entry name" value="Protein_kinase_ATP_BS"/>
</dbReference>
<accession>A0A388JNR4</accession>
<evidence type="ECO:0000259" key="7">
    <source>
        <dbReference type="PROSITE" id="PS50011"/>
    </source>
</evidence>
<dbReference type="Proteomes" id="UP000265515">
    <property type="component" value="Unassembled WGS sequence"/>
</dbReference>
<dbReference type="PROSITE" id="PS00107">
    <property type="entry name" value="PROTEIN_KINASE_ATP"/>
    <property type="match status" value="1"/>
</dbReference>
<feature type="compositionally biased region" description="Low complexity" evidence="6">
    <location>
        <begin position="81"/>
        <end position="90"/>
    </location>
</feature>
<dbReference type="SUPFAM" id="SSF56112">
    <property type="entry name" value="Protein kinase-like (PK-like)"/>
    <property type="match status" value="1"/>
</dbReference>
<keyword evidence="4" id="KW-0863">Zinc-finger</keyword>
<evidence type="ECO:0000313" key="9">
    <source>
        <dbReference type="EMBL" id="GBG59415.1"/>
    </source>
</evidence>
<evidence type="ECO:0000259" key="8">
    <source>
        <dbReference type="PROSITE" id="PS50158"/>
    </source>
</evidence>
<keyword evidence="3 5" id="KW-0067">ATP-binding</keyword>
<keyword evidence="4" id="KW-0862">Zinc</keyword>
<feature type="region of interest" description="Disordered" evidence="6">
    <location>
        <begin position="587"/>
        <end position="716"/>
    </location>
</feature>
<dbReference type="GO" id="GO:0004672">
    <property type="term" value="F:protein kinase activity"/>
    <property type="evidence" value="ECO:0007669"/>
    <property type="project" value="InterPro"/>
</dbReference>
<feature type="binding site" evidence="5">
    <location>
        <position position="1098"/>
    </location>
    <ligand>
        <name>ATP</name>
        <dbReference type="ChEBI" id="CHEBI:30616"/>
    </ligand>
</feature>
<evidence type="ECO:0000256" key="4">
    <source>
        <dbReference type="PROSITE-ProRule" id="PRU00047"/>
    </source>
</evidence>
<gene>
    <name evidence="9" type="ORF">CBR_g38441</name>
</gene>
<dbReference type="OrthoDB" id="4062651at2759"/>
<name>A0A388JNR4_CHABU</name>
<proteinExistence type="predicted"/>